<sequence length="22" mass="2791">MIRQFCYWMSQLQALTALRRFK</sequence>
<dbReference type="EMBL" id="GGEC01082211">
    <property type="protein sequence ID" value="MBX62695.1"/>
    <property type="molecule type" value="Transcribed_RNA"/>
</dbReference>
<reference evidence="1" key="1">
    <citation type="submission" date="2018-02" db="EMBL/GenBank/DDBJ databases">
        <title>Rhizophora mucronata_Transcriptome.</title>
        <authorList>
            <person name="Meera S.P."/>
            <person name="Sreeshan A."/>
            <person name="Augustine A."/>
        </authorList>
    </citation>
    <scope>NUCLEOTIDE SEQUENCE</scope>
    <source>
        <tissue evidence="1">Leaf</tissue>
    </source>
</reference>
<accession>A0A2P2Q6S9</accession>
<name>A0A2P2Q6S9_RHIMU</name>
<protein>
    <submittedName>
        <fullName evidence="1">Uncharacterized protein</fullName>
    </submittedName>
</protein>
<dbReference type="AlphaFoldDB" id="A0A2P2Q6S9"/>
<proteinExistence type="predicted"/>
<organism evidence="1">
    <name type="scientific">Rhizophora mucronata</name>
    <name type="common">Asiatic mangrove</name>
    <dbReference type="NCBI Taxonomy" id="61149"/>
    <lineage>
        <taxon>Eukaryota</taxon>
        <taxon>Viridiplantae</taxon>
        <taxon>Streptophyta</taxon>
        <taxon>Embryophyta</taxon>
        <taxon>Tracheophyta</taxon>
        <taxon>Spermatophyta</taxon>
        <taxon>Magnoliopsida</taxon>
        <taxon>eudicotyledons</taxon>
        <taxon>Gunneridae</taxon>
        <taxon>Pentapetalae</taxon>
        <taxon>rosids</taxon>
        <taxon>fabids</taxon>
        <taxon>Malpighiales</taxon>
        <taxon>Rhizophoraceae</taxon>
        <taxon>Rhizophora</taxon>
    </lineage>
</organism>
<evidence type="ECO:0000313" key="1">
    <source>
        <dbReference type="EMBL" id="MBX62695.1"/>
    </source>
</evidence>